<dbReference type="GO" id="GO:0055085">
    <property type="term" value="P:transmembrane transport"/>
    <property type="evidence" value="ECO:0007669"/>
    <property type="project" value="TreeGrafter"/>
</dbReference>
<accession>A0A0C2W685</accession>
<keyword evidence="5 6" id="KW-0472">Membrane</keyword>
<comment type="subcellular location">
    <subcellularLocation>
        <location evidence="1">Membrane</location>
        <topology evidence="1">Multi-pass membrane protein</topology>
    </subcellularLocation>
</comment>
<name>A0A0C2W685_9BACL</name>
<feature type="transmembrane region" description="Helical" evidence="6">
    <location>
        <begin position="352"/>
        <end position="369"/>
    </location>
</feature>
<evidence type="ECO:0000313" key="7">
    <source>
        <dbReference type="EMBL" id="KIL52081.1"/>
    </source>
</evidence>
<dbReference type="PANTHER" id="PTHR21716:SF69">
    <property type="entry name" value="TRANSPORT PROTEIN YUBA-RELATED"/>
    <property type="match status" value="1"/>
</dbReference>
<gene>
    <name evidence="7" type="ORF">KP78_04510</name>
</gene>
<reference evidence="7 8" key="1">
    <citation type="submission" date="2015-01" db="EMBL/GenBank/DDBJ databases">
        <title>Genome sequencing of Jeotgalibacillus soli.</title>
        <authorList>
            <person name="Goh K.M."/>
            <person name="Chan K.-G."/>
            <person name="Yaakop A.S."/>
            <person name="Ee R."/>
            <person name="Gan H.M."/>
            <person name="Chan C.S."/>
        </authorList>
    </citation>
    <scope>NUCLEOTIDE SEQUENCE [LARGE SCALE GENOMIC DNA]</scope>
    <source>
        <strain evidence="7 8">P9</strain>
    </source>
</reference>
<dbReference type="AlphaFoldDB" id="A0A0C2W685"/>
<feature type="transmembrane region" description="Helical" evidence="6">
    <location>
        <begin position="329"/>
        <end position="346"/>
    </location>
</feature>
<feature type="transmembrane region" description="Helical" evidence="6">
    <location>
        <begin position="21"/>
        <end position="38"/>
    </location>
</feature>
<keyword evidence="8" id="KW-1185">Reference proteome</keyword>
<evidence type="ECO:0000313" key="8">
    <source>
        <dbReference type="Proteomes" id="UP000031938"/>
    </source>
</evidence>
<dbReference type="PANTHER" id="PTHR21716">
    <property type="entry name" value="TRANSMEMBRANE PROTEIN"/>
    <property type="match status" value="1"/>
</dbReference>
<evidence type="ECO:0000256" key="1">
    <source>
        <dbReference type="ARBA" id="ARBA00004141"/>
    </source>
</evidence>
<comment type="caution">
    <text evidence="7">The sequence shown here is derived from an EMBL/GenBank/DDBJ whole genome shotgun (WGS) entry which is preliminary data.</text>
</comment>
<dbReference type="STRING" id="889306.KP78_04510"/>
<evidence type="ECO:0000256" key="5">
    <source>
        <dbReference type="ARBA" id="ARBA00023136"/>
    </source>
</evidence>
<feature type="transmembrane region" description="Helical" evidence="6">
    <location>
        <begin position="176"/>
        <end position="198"/>
    </location>
</feature>
<dbReference type="Proteomes" id="UP000031938">
    <property type="component" value="Unassembled WGS sequence"/>
</dbReference>
<organism evidence="7 8">
    <name type="scientific">Jeotgalibacillus soli</name>
    <dbReference type="NCBI Taxonomy" id="889306"/>
    <lineage>
        <taxon>Bacteria</taxon>
        <taxon>Bacillati</taxon>
        <taxon>Bacillota</taxon>
        <taxon>Bacilli</taxon>
        <taxon>Bacillales</taxon>
        <taxon>Caryophanaceae</taxon>
        <taxon>Jeotgalibacillus</taxon>
    </lineage>
</organism>
<evidence type="ECO:0000256" key="4">
    <source>
        <dbReference type="ARBA" id="ARBA00022989"/>
    </source>
</evidence>
<keyword evidence="4 6" id="KW-1133">Transmembrane helix</keyword>
<feature type="transmembrane region" description="Helical" evidence="6">
    <location>
        <begin position="239"/>
        <end position="268"/>
    </location>
</feature>
<protein>
    <recommendedName>
        <fullName evidence="9">AI-2E family transporter</fullName>
    </recommendedName>
</protein>
<dbReference type="InterPro" id="IPR002549">
    <property type="entry name" value="AI-2E-like"/>
</dbReference>
<evidence type="ECO:0008006" key="9">
    <source>
        <dbReference type="Google" id="ProtNLM"/>
    </source>
</evidence>
<dbReference type="Pfam" id="PF01594">
    <property type="entry name" value="AI-2E_transport"/>
    <property type="match status" value="1"/>
</dbReference>
<proteinExistence type="inferred from homology"/>
<dbReference type="EMBL" id="JXRP01000006">
    <property type="protein sequence ID" value="KIL52081.1"/>
    <property type="molecule type" value="Genomic_DNA"/>
</dbReference>
<feature type="transmembrane region" description="Helical" evidence="6">
    <location>
        <begin position="44"/>
        <end position="69"/>
    </location>
</feature>
<evidence type="ECO:0000256" key="2">
    <source>
        <dbReference type="ARBA" id="ARBA00009773"/>
    </source>
</evidence>
<evidence type="ECO:0000256" key="6">
    <source>
        <dbReference type="SAM" id="Phobius"/>
    </source>
</evidence>
<dbReference type="OrthoDB" id="9793390at2"/>
<feature type="transmembrane region" description="Helical" evidence="6">
    <location>
        <begin position="81"/>
        <end position="109"/>
    </location>
</feature>
<comment type="similarity">
    <text evidence="2">Belongs to the autoinducer-2 exporter (AI-2E) (TC 2.A.86) family.</text>
</comment>
<sequence length="385" mass="43640">MEKPKFNFSTPFIRFLGGQNILFLILLILLLGFTIWVYSYISFIFAPIIVFVQTVVFPVVLALIAFYLLRPILRLLEKAKIPRVWGILIIFLFLAGLITIIIVAIVPFLRTQFENLIMEFPNYLNQMIQSINNFVNNSVLNTYFQDFSLESNDLIRSLPESVSNVFNQTLTGVTSLISTITDFVLGLVTFPFILFYLLKDGEKLPRYVIKLLPPSMREDTADLLKQMDRQLSSYIQGQLMVAFCIGVMIYIGFLIIGMDYALLLASIAMVTSVVPYLGPIIAITPAIIIAIVTSPFMLVKLVIVWTVVQLLEGKLISPQIMGKNLHIHPITIIFVLLTAGHLFGVVGVVLGIPGYALLKIIVTHIYFLFRRRYNKYAAEPYEKIQ</sequence>
<dbReference type="PATRIC" id="fig|889306.3.peg.453"/>
<dbReference type="RefSeq" id="WP_041085872.1">
    <property type="nucleotide sequence ID" value="NZ_JXRP01000006.1"/>
</dbReference>
<dbReference type="GO" id="GO:0016020">
    <property type="term" value="C:membrane"/>
    <property type="evidence" value="ECO:0007669"/>
    <property type="project" value="UniProtKB-SubCell"/>
</dbReference>
<keyword evidence="3 6" id="KW-0812">Transmembrane</keyword>
<feature type="transmembrane region" description="Helical" evidence="6">
    <location>
        <begin position="280"/>
        <end position="308"/>
    </location>
</feature>
<evidence type="ECO:0000256" key="3">
    <source>
        <dbReference type="ARBA" id="ARBA00022692"/>
    </source>
</evidence>